<dbReference type="Pfam" id="PF09996">
    <property type="entry name" value="DUF2237"/>
    <property type="match status" value="1"/>
</dbReference>
<organism evidence="1 2">
    <name type="scientific">Flagellimonas meridianipacifica</name>
    <dbReference type="NCBI Taxonomy" id="1080225"/>
    <lineage>
        <taxon>Bacteria</taxon>
        <taxon>Pseudomonadati</taxon>
        <taxon>Bacteroidota</taxon>
        <taxon>Flavobacteriia</taxon>
        <taxon>Flavobacteriales</taxon>
        <taxon>Flavobacteriaceae</taxon>
        <taxon>Flagellimonas</taxon>
    </lineage>
</organism>
<dbReference type="Gene3D" id="3.30.56.110">
    <property type="entry name" value="Protein of unknown function DUF2237"/>
    <property type="match status" value="1"/>
</dbReference>
<keyword evidence="2" id="KW-1185">Reference proteome</keyword>
<name>A0A2T0MHM9_9FLAO</name>
<dbReference type="OrthoDB" id="9792525at2"/>
<evidence type="ECO:0000313" key="1">
    <source>
        <dbReference type="EMBL" id="PRX57081.1"/>
    </source>
</evidence>
<dbReference type="PANTHER" id="PTHR37466:SF1">
    <property type="entry name" value="SLR1628 PROTEIN"/>
    <property type="match status" value="1"/>
</dbReference>
<reference evidence="1 2" key="1">
    <citation type="submission" date="2018-03" db="EMBL/GenBank/DDBJ databases">
        <title>Genomic Encyclopedia of Archaeal and Bacterial Type Strains, Phase II (KMG-II): from individual species to whole genera.</title>
        <authorList>
            <person name="Goeker M."/>
        </authorList>
    </citation>
    <scope>NUCLEOTIDE SEQUENCE [LARGE SCALE GENOMIC DNA]</scope>
    <source>
        <strain evidence="1 2">DSM 25027</strain>
    </source>
</reference>
<dbReference type="EMBL" id="PVYX01000001">
    <property type="protein sequence ID" value="PRX57081.1"/>
    <property type="molecule type" value="Genomic_DNA"/>
</dbReference>
<protein>
    <recommendedName>
        <fullName evidence="3">DUF2237 domain-containing protein</fullName>
    </recommendedName>
</protein>
<comment type="caution">
    <text evidence="1">The sequence shown here is derived from an EMBL/GenBank/DDBJ whole genome shotgun (WGS) entry which is preliminary data.</text>
</comment>
<dbReference type="AlphaFoldDB" id="A0A2T0MHM9"/>
<evidence type="ECO:0008006" key="3">
    <source>
        <dbReference type="Google" id="ProtNLM"/>
    </source>
</evidence>
<proteinExistence type="predicted"/>
<evidence type="ECO:0000313" key="2">
    <source>
        <dbReference type="Proteomes" id="UP000237640"/>
    </source>
</evidence>
<accession>A0A2T0MHM9</accession>
<dbReference type="Proteomes" id="UP000237640">
    <property type="component" value="Unassembled WGS sequence"/>
</dbReference>
<dbReference type="PANTHER" id="PTHR37466">
    <property type="entry name" value="SLR1628 PROTEIN"/>
    <property type="match status" value="1"/>
</dbReference>
<sequence length="121" mass="13870">MDRNVLGSELKACCFEPKTGYYRDGFCKTGAEDIGTHVVCAIMTNEFLEFTRSRGNDLITPIPYYQFPGIKAGDKWCLCVSRWKEAYLEGLAPSVILEATHEKTLDYVTFEELLEHKYLEE</sequence>
<gene>
    <name evidence="1" type="ORF">CLV81_1082</name>
</gene>
<dbReference type="RefSeq" id="WP_106143999.1">
    <property type="nucleotide sequence ID" value="NZ_PVYX01000001.1"/>
</dbReference>
<dbReference type="InterPro" id="IPR018714">
    <property type="entry name" value="DUF2237"/>
</dbReference>